<dbReference type="Gene3D" id="3.50.50.60">
    <property type="entry name" value="FAD/NAD(P)-binding domain"/>
    <property type="match status" value="1"/>
</dbReference>
<dbReference type="InterPro" id="IPR007867">
    <property type="entry name" value="GMC_OxRtase_C"/>
</dbReference>
<dbReference type="PROSITE" id="PS00624">
    <property type="entry name" value="GMC_OXRED_2"/>
    <property type="match status" value="1"/>
</dbReference>
<dbReference type="Pfam" id="PF00732">
    <property type="entry name" value="GMC_oxred_N"/>
    <property type="match status" value="1"/>
</dbReference>
<reference evidence="4" key="1">
    <citation type="journal article" date="2020" name="Stud. Mycol.">
        <title>101 Dothideomycetes genomes: a test case for predicting lifestyles and emergence of pathogens.</title>
        <authorList>
            <person name="Haridas S."/>
            <person name="Albert R."/>
            <person name="Binder M."/>
            <person name="Bloem J."/>
            <person name="Labutti K."/>
            <person name="Salamov A."/>
            <person name="Andreopoulos B."/>
            <person name="Baker S."/>
            <person name="Barry K."/>
            <person name="Bills G."/>
            <person name="Bluhm B."/>
            <person name="Cannon C."/>
            <person name="Castanera R."/>
            <person name="Culley D."/>
            <person name="Daum C."/>
            <person name="Ezra D."/>
            <person name="Gonzalez J."/>
            <person name="Henrissat B."/>
            <person name="Kuo A."/>
            <person name="Liang C."/>
            <person name="Lipzen A."/>
            <person name="Lutzoni F."/>
            <person name="Magnuson J."/>
            <person name="Mondo S."/>
            <person name="Nolan M."/>
            <person name="Ohm R."/>
            <person name="Pangilinan J."/>
            <person name="Park H.-J."/>
            <person name="Ramirez L."/>
            <person name="Alfaro M."/>
            <person name="Sun H."/>
            <person name="Tritt A."/>
            <person name="Yoshinaga Y."/>
            <person name="Zwiers L.-H."/>
            <person name="Turgeon B."/>
            <person name="Goodwin S."/>
            <person name="Spatafora J."/>
            <person name="Crous P."/>
            <person name="Grigoriev I."/>
        </authorList>
    </citation>
    <scope>NUCLEOTIDE SEQUENCE</scope>
    <source>
        <strain evidence="4">CBS 113389</strain>
    </source>
</reference>
<keyword evidence="5" id="KW-1185">Reference proteome</keyword>
<dbReference type="AlphaFoldDB" id="A0A6A6PRW2"/>
<protein>
    <recommendedName>
        <fullName evidence="3">Glucose-methanol-choline oxidoreductase N-terminal domain-containing protein</fullName>
    </recommendedName>
</protein>
<evidence type="ECO:0000256" key="2">
    <source>
        <dbReference type="PIRSR" id="PIRSR000137-2"/>
    </source>
</evidence>
<dbReference type="InterPro" id="IPR012132">
    <property type="entry name" value="GMC_OxRdtase"/>
</dbReference>
<dbReference type="SUPFAM" id="SSF51905">
    <property type="entry name" value="FAD/NAD(P)-binding domain"/>
    <property type="match status" value="1"/>
</dbReference>
<sequence>MVSSSSSEAERAPTFAHLRLHSLQTGEMAEEYDIVIVGAGTAGCVLANRLSEDPSISVLILEAGQDRNDDKRVATPVPGQLVDNPEFDWQYVSEPQHGINGRRMKQPRGKVLGGSSVINSFALIYPSRAGMDVWADLGNKGWDWEGTKDYFRKFQTVCPAPDIVKRELRPVISGEGTNGPIQASYPFTVSQAQRLWLQAFKSLGLENTSDPLDGAAIGGHITTNHISIDKRERSHAGLAYYEPVRGRPNLKLVTGALVQNITFDTSSGNDALATGVAYIKDGISCYAAARKEILLAAGAFATPQILELSGIGDSTSLQRHGIATVYDNPNVGENLQDHIRPGLSFEVADSIGSRDPLPPSDAQKLYESDSKGPWVDRACYTFAYMPLHHFMSSAEKQELSNILDEHLNDRTLPEFQQKRNAFIKQMILSPFEASATAFFARRPAGTDSTQGNFFTFLAMLSHPFSQGSCHIASSDAAAKPRIDPGYYTHPLDLEVHARHIQTLVKLTQTQPFADAIKADGAQVPIKFTDISIEQAKEFIKEYATTNYHPCGTCSMMPEQIGGVVDDRLRVYGTRNVRVVDASIMPIIPRGNILTTVFAVAEKAADIISGDLGIKRTT</sequence>
<dbReference type="PIRSF" id="PIRSF000137">
    <property type="entry name" value="Alcohol_oxidase"/>
    <property type="match status" value="1"/>
</dbReference>
<accession>A0A6A6PRW2</accession>
<feature type="binding site" evidence="2">
    <location>
        <position position="111"/>
    </location>
    <ligand>
        <name>FAD</name>
        <dbReference type="ChEBI" id="CHEBI:57692"/>
    </ligand>
</feature>
<dbReference type="PANTHER" id="PTHR11552:SF210">
    <property type="entry name" value="GLUCOSE-METHANOL-CHOLINE OXIDOREDUCTASE N-TERMINAL DOMAIN-CONTAINING PROTEIN-RELATED"/>
    <property type="match status" value="1"/>
</dbReference>
<comment type="similarity">
    <text evidence="1">Belongs to the GMC oxidoreductase family.</text>
</comment>
<dbReference type="Gene3D" id="3.30.560.10">
    <property type="entry name" value="Glucose Oxidase, domain 3"/>
    <property type="match status" value="1"/>
</dbReference>
<dbReference type="GeneID" id="54474695"/>
<dbReference type="InterPro" id="IPR036188">
    <property type="entry name" value="FAD/NAD-bd_sf"/>
</dbReference>
<feature type="domain" description="Glucose-methanol-choline oxidoreductase N-terminal" evidence="3">
    <location>
        <begin position="298"/>
        <end position="312"/>
    </location>
</feature>
<dbReference type="PANTHER" id="PTHR11552">
    <property type="entry name" value="GLUCOSE-METHANOL-CHOLINE GMC OXIDOREDUCTASE"/>
    <property type="match status" value="1"/>
</dbReference>
<dbReference type="GO" id="GO:0050660">
    <property type="term" value="F:flavin adenine dinucleotide binding"/>
    <property type="evidence" value="ECO:0007669"/>
    <property type="project" value="InterPro"/>
</dbReference>
<dbReference type="GO" id="GO:0016614">
    <property type="term" value="F:oxidoreductase activity, acting on CH-OH group of donors"/>
    <property type="evidence" value="ECO:0007669"/>
    <property type="project" value="InterPro"/>
</dbReference>
<dbReference type="SUPFAM" id="SSF54373">
    <property type="entry name" value="FAD-linked reductases, C-terminal domain"/>
    <property type="match status" value="1"/>
</dbReference>
<keyword evidence="2" id="KW-0274">FAD</keyword>
<evidence type="ECO:0000313" key="4">
    <source>
        <dbReference type="EMBL" id="KAF2482213.1"/>
    </source>
</evidence>
<keyword evidence="2" id="KW-0285">Flavoprotein</keyword>
<organism evidence="4 5">
    <name type="scientific">Neohortaea acidophila</name>
    <dbReference type="NCBI Taxonomy" id="245834"/>
    <lineage>
        <taxon>Eukaryota</taxon>
        <taxon>Fungi</taxon>
        <taxon>Dikarya</taxon>
        <taxon>Ascomycota</taxon>
        <taxon>Pezizomycotina</taxon>
        <taxon>Dothideomycetes</taxon>
        <taxon>Dothideomycetidae</taxon>
        <taxon>Mycosphaerellales</taxon>
        <taxon>Teratosphaeriaceae</taxon>
        <taxon>Neohortaea</taxon>
    </lineage>
</organism>
<evidence type="ECO:0000313" key="5">
    <source>
        <dbReference type="Proteomes" id="UP000799767"/>
    </source>
</evidence>
<dbReference type="EMBL" id="MU001636">
    <property type="protein sequence ID" value="KAF2482213.1"/>
    <property type="molecule type" value="Genomic_DNA"/>
</dbReference>
<evidence type="ECO:0000259" key="3">
    <source>
        <dbReference type="PROSITE" id="PS00624"/>
    </source>
</evidence>
<evidence type="ECO:0000256" key="1">
    <source>
        <dbReference type="ARBA" id="ARBA00010790"/>
    </source>
</evidence>
<gene>
    <name evidence="4" type="ORF">BDY17DRAFT_298130</name>
</gene>
<dbReference type="OrthoDB" id="269227at2759"/>
<proteinExistence type="inferred from homology"/>
<comment type="cofactor">
    <cofactor evidence="2">
        <name>FAD</name>
        <dbReference type="ChEBI" id="CHEBI:57692"/>
    </cofactor>
</comment>
<feature type="binding site" evidence="2">
    <location>
        <position position="258"/>
    </location>
    <ligand>
        <name>FAD</name>
        <dbReference type="ChEBI" id="CHEBI:57692"/>
    </ligand>
</feature>
<name>A0A6A6PRW2_9PEZI</name>
<dbReference type="RefSeq" id="XP_033588783.1">
    <property type="nucleotide sequence ID" value="XM_033733693.1"/>
</dbReference>
<dbReference type="Proteomes" id="UP000799767">
    <property type="component" value="Unassembled WGS sequence"/>
</dbReference>
<dbReference type="Pfam" id="PF05199">
    <property type="entry name" value="GMC_oxred_C"/>
    <property type="match status" value="1"/>
</dbReference>
<dbReference type="InterPro" id="IPR000172">
    <property type="entry name" value="GMC_OxRdtase_N"/>
</dbReference>